<dbReference type="PANTHER" id="PTHR10773:SF19">
    <property type="match status" value="1"/>
</dbReference>
<evidence type="ECO:0000313" key="3">
    <source>
        <dbReference type="EMBL" id="KAJ4437340.1"/>
    </source>
</evidence>
<feature type="compositionally biased region" description="Acidic residues" evidence="1">
    <location>
        <begin position="62"/>
        <end position="73"/>
    </location>
</feature>
<dbReference type="EMBL" id="JAJSOF020000021">
    <property type="protein sequence ID" value="KAJ4437340.1"/>
    <property type="molecule type" value="Genomic_DNA"/>
</dbReference>
<accession>A0ABQ8SV67</accession>
<name>A0ABQ8SV67_PERAM</name>
<evidence type="ECO:0000259" key="2">
    <source>
        <dbReference type="Pfam" id="PF25273"/>
    </source>
</evidence>
<dbReference type="PANTHER" id="PTHR10773">
    <property type="entry name" value="DNA-DIRECTED RNA POLYMERASES I, II, AND III SUBUNIT RPABC2"/>
    <property type="match status" value="1"/>
</dbReference>
<proteinExistence type="predicted"/>
<reference evidence="3 4" key="1">
    <citation type="journal article" date="2022" name="Allergy">
        <title>Genome assembly and annotation of Periplaneta americana reveal a comprehensive cockroach allergen profile.</title>
        <authorList>
            <person name="Wang L."/>
            <person name="Xiong Q."/>
            <person name="Saelim N."/>
            <person name="Wang L."/>
            <person name="Nong W."/>
            <person name="Wan A.T."/>
            <person name="Shi M."/>
            <person name="Liu X."/>
            <person name="Cao Q."/>
            <person name="Hui J.H.L."/>
            <person name="Sookrung N."/>
            <person name="Leung T.F."/>
            <person name="Tungtrongchitr A."/>
            <person name="Tsui S.K.W."/>
        </authorList>
    </citation>
    <scope>NUCLEOTIDE SEQUENCE [LARGE SCALE GENOMIC DNA]</scope>
    <source>
        <strain evidence="3">PWHHKU_190912</strain>
    </source>
</reference>
<feature type="compositionally biased region" description="Basic and acidic residues" evidence="1">
    <location>
        <begin position="119"/>
        <end position="131"/>
    </location>
</feature>
<evidence type="ECO:0000256" key="1">
    <source>
        <dbReference type="SAM" id="MobiDB-lite"/>
    </source>
</evidence>
<feature type="region of interest" description="Disordered" evidence="1">
    <location>
        <begin position="32"/>
        <end position="134"/>
    </location>
</feature>
<feature type="domain" description="DUF7869" evidence="2">
    <location>
        <begin position="410"/>
        <end position="559"/>
    </location>
</feature>
<comment type="caution">
    <text evidence="3">The sequence shown here is derived from an EMBL/GenBank/DDBJ whole genome shotgun (WGS) entry which is preliminary data.</text>
</comment>
<feature type="compositionally biased region" description="Basic and acidic residues" evidence="1">
    <location>
        <begin position="32"/>
        <end position="52"/>
    </location>
</feature>
<evidence type="ECO:0000313" key="4">
    <source>
        <dbReference type="Proteomes" id="UP001148838"/>
    </source>
</evidence>
<organism evidence="3 4">
    <name type="scientific">Periplaneta americana</name>
    <name type="common">American cockroach</name>
    <name type="synonym">Blatta americana</name>
    <dbReference type="NCBI Taxonomy" id="6978"/>
    <lineage>
        <taxon>Eukaryota</taxon>
        <taxon>Metazoa</taxon>
        <taxon>Ecdysozoa</taxon>
        <taxon>Arthropoda</taxon>
        <taxon>Hexapoda</taxon>
        <taxon>Insecta</taxon>
        <taxon>Pterygota</taxon>
        <taxon>Neoptera</taxon>
        <taxon>Polyneoptera</taxon>
        <taxon>Dictyoptera</taxon>
        <taxon>Blattodea</taxon>
        <taxon>Blattoidea</taxon>
        <taxon>Blattidae</taxon>
        <taxon>Blattinae</taxon>
        <taxon>Periplaneta</taxon>
    </lineage>
</organism>
<dbReference type="Pfam" id="PF25273">
    <property type="entry name" value="DUF7869"/>
    <property type="match status" value="1"/>
</dbReference>
<dbReference type="Proteomes" id="UP001148838">
    <property type="component" value="Unassembled WGS sequence"/>
</dbReference>
<gene>
    <name evidence="3" type="ORF">ANN_17479</name>
</gene>
<dbReference type="InterPro" id="IPR057191">
    <property type="entry name" value="DUF7869"/>
</dbReference>
<keyword evidence="4" id="KW-1185">Reference proteome</keyword>
<protein>
    <recommendedName>
        <fullName evidence="2">DUF7869 domain-containing protein</fullName>
    </recommendedName>
</protein>
<sequence>MRETFSGCSDEKLEQKIAQLATGRIIREHKLLRQTKKDRARNKEKTAKRQLFEDNCSSDSSETVDDSDADPDYLTENTPDDKEMEEICPGTPEPQVKCRSPHPTPEKPPPTRKRKKGSSKKERNRERRNADRQYQNKQRMRFFYGFWNLSTFDKQNGYLFGLIEAYTVKRRYGQGNSDQSHCQKSYYFMLNIDGKLVHICRKSFIAVHGLQNNRGRINNILKQIKTCSTPKTDQRGKHSNRWNHISDEKIEAVHDHIKTISTYQSHYSRTQNPKCVYFDCNLNISSLYSDFFIQYCEENGIEPVSEDKYRRIFFENYIIGFKLPKSDTCKTCDQLHEVIQSESSTEKEKREASKEKDSHLRRTDAVREKLKEMSALAKEHPEEVHVISIDLQQTLLTPKLSCGPAFYLRKLWTYNVGIHECGQNVGYMFVWDETVGARESDEIGSCLFKYITSRNIHCQKLVVFSDNCGGQNKNYNIVALYNYLISQCHLTEIEHYYLISGHTFLPSDRDFAKIEKYHTRHECNVYTPDQWIDIITKSSLKRNIISQKKNCNDGKEVLFKDAICIWFEKNSPMKMKIKDRLFAEFSVVSLSKRGNPTTKWELMKKYNGSNLINLKKVADIKRLLPYVPSIHHDYYNNLQEKPEESDENMPEILD</sequence>